<feature type="domain" description="C2H2-type" evidence="11">
    <location>
        <begin position="174"/>
        <end position="201"/>
    </location>
</feature>
<dbReference type="GO" id="GO:0000977">
    <property type="term" value="F:RNA polymerase II transcription regulatory region sequence-specific DNA binding"/>
    <property type="evidence" value="ECO:0007669"/>
    <property type="project" value="TreeGrafter"/>
</dbReference>
<feature type="compositionally biased region" description="Low complexity" evidence="10">
    <location>
        <begin position="273"/>
        <end position="290"/>
    </location>
</feature>
<reference evidence="12" key="1">
    <citation type="submission" date="2013-04" db="EMBL/GenBank/DDBJ databases">
        <authorList>
            <person name="Qu J."/>
            <person name="Murali S.C."/>
            <person name="Bandaranaike D."/>
            <person name="Bellair M."/>
            <person name="Blankenburg K."/>
            <person name="Chao H."/>
            <person name="Dinh H."/>
            <person name="Doddapaneni H."/>
            <person name="Downs B."/>
            <person name="Dugan-Rocha S."/>
            <person name="Elkadiri S."/>
            <person name="Gnanaolivu R.D."/>
            <person name="Hernandez B."/>
            <person name="Javaid M."/>
            <person name="Jayaseelan J.C."/>
            <person name="Lee S."/>
            <person name="Li M."/>
            <person name="Ming W."/>
            <person name="Munidasa M."/>
            <person name="Muniz J."/>
            <person name="Nguyen L."/>
            <person name="Ongeri F."/>
            <person name="Osuji N."/>
            <person name="Pu L.-L."/>
            <person name="Puazo M."/>
            <person name="Qu C."/>
            <person name="Quiroz J."/>
            <person name="Raj R."/>
            <person name="Weissenberger G."/>
            <person name="Xin Y."/>
            <person name="Zou X."/>
            <person name="Han Y."/>
            <person name="Richards S."/>
            <person name="Worley K."/>
            <person name="Muzny D."/>
            <person name="Gibbs R."/>
        </authorList>
    </citation>
    <scope>NUCLEOTIDE SEQUENCE</scope>
    <source>
        <strain evidence="12">Sampled in the wild</strain>
    </source>
</reference>
<dbReference type="Pfam" id="PF00096">
    <property type="entry name" value="zf-C2H2"/>
    <property type="match status" value="3"/>
</dbReference>
<feature type="domain" description="C2H2-type" evidence="11">
    <location>
        <begin position="202"/>
        <end position="229"/>
    </location>
</feature>
<feature type="compositionally biased region" description="Pro residues" evidence="10">
    <location>
        <begin position="422"/>
        <end position="466"/>
    </location>
</feature>
<dbReference type="FunFam" id="3.30.160.60:FF:000148">
    <property type="entry name" value="zinc finger protein Gfi-1"/>
    <property type="match status" value="1"/>
</dbReference>
<dbReference type="SUPFAM" id="SSF57667">
    <property type="entry name" value="beta-beta-alpha zinc fingers"/>
    <property type="match status" value="2"/>
</dbReference>
<proteinExistence type="predicted"/>
<keyword evidence="8" id="KW-0539">Nucleus</keyword>
<dbReference type="GO" id="GO:0003002">
    <property type="term" value="P:regionalization"/>
    <property type="evidence" value="ECO:0007669"/>
    <property type="project" value="UniProtKB-ARBA"/>
</dbReference>
<evidence type="ECO:0000256" key="5">
    <source>
        <dbReference type="ARBA" id="ARBA00022833"/>
    </source>
</evidence>
<evidence type="ECO:0000256" key="3">
    <source>
        <dbReference type="ARBA" id="ARBA00022737"/>
    </source>
</evidence>
<dbReference type="Proteomes" id="UP000792457">
    <property type="component" value="Unassembled WGS sequence"/>
</dbReference>
<dbReference type="OrthoDB" id="9451254at2759"/>
<keyword evidence="6" id="KW-0805">Transcription regulation</keyword>
<reference evidence="12" key="2">
    <citation type="submission" date="2017-10" db="EMBL/GenBank/DDBJ databases">
        <title>Ladona fulva Genome sequencing and assembly.</title>
        <authorList>
            <person name="Murali S."/>
            <person name="Richards S."/>
            <person name="Bandaranaike D."/>
            <person name="Bellair M."/>
            <person name="Blankenburg K."/>
            <person name="Chao H."/>
            <person name="Dinh H."/>
            <person name="Doddapaneni H."/>
            <person name="Dugan-Rocha S."/>
            <person name="Elkadiri S."/>
            <person name="Gnanaolivu R."/>
            <person name="Hernandez B."/>
            <person name="Skinner E."/>
            <person name="Javaid M."/>
            <person name="Lee S."/>
            <person name="Li M."/>
            <person name="Ming W."/>
            <person name="Munidasa M."/>
            <person name="Muniz J."/>
            <person name="Nguyen L."/>
            <person name="Hughes D."/>
            <person name="Osuji N."/>
            <person name="Pu L.-L."/>
            <person name="Puazo M."/>
            <person name="Qu C."/>
            <person name="Quiroz J."/>
            <person name="Raj R."/>
            <person name="Weissenberger G."/>
            <person name="Xin Y."/>
            <person name="Zou X."/>
            <person name="Han Y."/>
            <person name="Worley K."/>
            <person name="Muzny D."/>
            <person name="Gibbs R."/>
        </authorList>
    </citation>
    <scope>NUCLEOTIDE SEQUENCE</scope>
    <source>
        <strain evidence="12">Sampled in the wild</strain>
    </source>
</reference>
<evidence type="ECO:0000256" key="1">
    <source>
        <dbReference type="ARBA" id="ARBA00004123"/>
    </source>
</evidence>
<evidence type="ECO:0000259" key="11">
    <source>
        <dbReference type="PROSITE" id="PS50157"/>
    </source>
</evidence>
<keyword evidence="3" id="KW-0677">Repeat</keyword>
<keyword evidence="7" id="KW-0804">Transcription</keyword>
<dbReference type="GO" id="GO:0005634">
    <property type="term" value="C:nucleus"/>
    <property type="evidence" value="ECO:0007669"/>
    <property type="project" value="UniProtKB-SubCell"/>
</dbReference>
<feature type="region of interest" description="Disordered" evidence="10">
    <location>
        <begin position="253"/>
        <end position="539"/>
    </location>
</feature>
<dbReference type="PROSITE" id="PS00028">
    <property type="entry name" value="ZINC_FINGER_C2H2_1"/>
    <property type="match status" value="3"/>
</dbReference>
<comment type="caution">
    <text evidence="12">The sequence shown here is derived from an EMBL/GenBank/DDBJ whole genome shotgun (WGS) entry which is preliminary data.</text>
</comment>
<feature type="domain" description="C2H2-type" evidence="11">
    <location>
        <begin position="230"/>
        <end position="253"/>
    </location>
</feature>
<dbReference type="Gene3D" id="3.30.160.60">
    <property type="entry name" value="Classic Zinc Finger"/>
    <property type="match status" value="3"/>
</dbReference>
<dbReference type="InterPro" id="IPR013087">
    <property type="entry name" value="Znf_C2H2_type"/>
</dbReference>
<keyword evidence="4 9" id="KW-0863">Zinc-finger</keyword>
<dbReference type="PROSITE" id="PS50157">
    <property type="entry name" value="ZINC_FINGER_C2H2_2"/>
    <property type="match status" value="3"/>
</dbReference>
<evidence type="ECO:0000256" key="6">
    <source>
        <dbReference type="ARBA" id="ARBA00023015"/>
    </source>
</evidence>
<evidence type="ECO:0000256" key="8">
    <source>
        <dbReference type="ARBA" id="ARBA00023242"/>
    </source>
</evidence>
<keyword evidence="2" id="KW-0479">Metal-binding</keyword>
<evidence type="ECO:0000256" key="4">
    <source>
        <dbReference type="ARBA" id="ARBA00022771"/>
    </source>
</evidence>
<dbReference type="GO" id="GO:0009887">
    <property type="term" value="P:animal organ morphogenesis"/>
    <property type="evidence" value="ECO:0007669"/>
    <property type="project" value="UniProtKB-ARBA"/>
</dbReference>
<gene>
    <name evidence="12" type="ORF">J437_LFUL018291</name>
</gene>
<feature type="compositionally biased region" description="Low complexity" evidence="10">
    <location>
        <begin position="404"/>
        <end position="421"/>
    </location>
</feature>
<protein>
    <recommendedName>
        <fullName evidence="11">C2H2-type domain-containing protein</fullName>
    </recommendedName>
</protein>
<dbReference type="GO" id="GO:0000981">
    <property type="term" value="F:DNA-binding transcription factor activity, RNA polymerase II-specific"/>
    <property type="evidence" value="ECO:0007669"/>
    <property type="project" value="TreeGrafter"/>
</dbReference>
<evidence type="ECO:0000256" key="10">
    <source>
        <dbReference type="SAM" id="MobiDB-lite"/>
    </source>
</evidence>
<evidence type="ECO:0000256" key="9">
    <source>
        <dbReference type="PROSITE-ProRule" id="PRU00042"/>
    </source>
</evidence>
<comment type="subcellular location">
    <subcellularLocation>
        <location evidence="1">Nucleus</location>
    </subcellularLocation>
</comment>
<feature type="compositionally biased region" description="Low complexity" evidence="10">
    <location>
        <begin position="358"/>
        <end position="382"/>
    </location>
</feature>
<dbReference type="PANTHER" id="PTHR14196">
    <property type="entry name" value="ODD-SKIPPED - RELATED"/>
    <property type="match status" value="1"/>
</dbReference>
<name>A0A8K0K020_LADFU</name>
<sequence>MNDPPHFILRNPSDRLTYTSLPPLLHPQIFLVKPRAKPTGPIATLPNRGESRRGVPSRLQPLSFPPWYSPSLLLPRRTEHDRRLPWSPLPRRLLCLPLLSHVHNLAHHCPFPQDRERVPKPPWNDIPPFFSEESPRGTGARLLLDPSFVGSRLLRSQGLSLGVLRYIHSKEKPFVCGECGKGFCQSRTLAVHRILHLEESPHKCPVCSRAFNQRSNLKTHLLTHTDHKPYDCPSCGKVFRRNCDLRRHALTHAVGDAPPDNPSGPSGSGAAGSAGPPSSASPSSSTASSSSPPPRLVHANAPETIHIQHEERSRHHQHSLDRSRRGEEERRRGTEMGPLSGPSTSSAPSYYAMSFDAQQRQMQRPPRSSMIPSSSPGTSSGGATELLPVSIKRRPYDYLRPPNSAASASSGLVVVSSGRSSPPRPSTPPPPPPQNPPVQQAPPSRPQPPSPASCEPQRPPPAPSPPRSSHRSHPDPVEGPSGSSRKIDQTDPGGGEGTSSGSSGLRVDGPTYQPQPKPPGQQRPSQKMHGFSIEDIMRR</sequence>
<dbReference type="InterPro" id="IPR050717">
    <property type="entry name" value="C2H2-ZF_Transcription_Reg"/>
</dbReference>
<dbReference type="InterPro" id="IPR036236">
    <property type="entry name" value="Znf_C2H2_sf"/>
</dbReference>
<feature type="compositionally biased region" description="Basic and acidic residues" evidence="10">
    <location>
        <begin position="306"/>
        <end position="334"/>
    </location>
</feature>
<dbReference type="GO" id="GO:0008270">
    <property type="term" value="F:zinc ion binding"/>
    <property type="evidence" value="ECO:0007669"/>
    <property type="project" value="UniProtKB-KW"/>
</dbReference>
<evidence type="ECO:0000256" key="2">
    <source>
        <dbReference type="ARBA" id="ARBA00022723"/>
    </source>
</evidence>
<evidence type="ECO:0000256" key="7">
    <source>
        <dbReference type="ARBA" id="ARBA00023163"/>
    </source>
</evidence>
<evidence type="ECO:0000313" key="13">
    <source>
        <dbReference type="Proteomes" id="UP000792457"/>
    </source>
</evidence>
<evidence type="ECO:0000313" key="12">
    <source>
        <dbReference type="EMBL" id="KAG8225518.1"/>
    </source>
</evidence>
<dbReference type="FunFam" id="3.30.160.60:FF:000294">
    <property type="entry name" value="Odd-skipped-related transciption factor 2"/>
    <property type="match status" value="1"/>
</dbReference>
<keyword evidence="5" id="KW-0862">Zinc</keyword>
<dbReference type="SMART" id="SM00355">
    <property type="entry name" value="ZnF_C2H2"/>
    <property type="match status" value="3"/>
</dbReference>
<dbReference type="EMBL" id="KZ308241">
    <property type="protein sequence ID" value="KAG8225518.1"/>
    <property type="molecule type" value="Genomic_DNA"/>
</dbReference>
<keyword evidence="13" id="KW-1185">Reference proteome</keyword>
<dbReference type="AlphaFoldDB" id="A0A8K0K020"/>
<accession>A0A8K0K020</accession>
<organism evidence="12 13">
    <name type="scientific">Ladona fulva</name>
    <name type="common">Scarce chaser dragonfly</name>
    <name type="synonym">Libellula fulva</name>
    <dbReference type="NCBI Taxonomy" id="123851"/>
    <lineage>
        <taxon>Eukaryota</taxon>
        <taxon>Metazoa</taxon>
        <taxon>Ecdysozoa</taxon>
        <taxon>Arthropoda</taxon>
        <taxon>Hexapoda</taxon>
        <taxon>Insecta</taxon>
        <taxon>Pterygota</taxon>
        <taxon>Palaeoptera</taxon>
        <taxon>Odonata</taxon>
        <taxon>Epiprocta</taxon>
        <taxon>Anisoptera</taxon>
        <taxon>Libelluloidea</taxon>
        <taxon>Libellulidae</taxon>
        <taxon>Ladona</taxon>
    </lineage>
</organism>
<dbReference type="PANTHER" id="PTHR14196:SF0">
    <property type="entry name" value="PROTEIN BOWEL"/>
    <property type="match status" value="1"/>
</dbReference>
<dbReference type="FunFam" id="3.30.160.60:FF:000318">
    <property type="entry name" value="Odd-skipped-related transciption factor 2"/>
    <property type="match status" value="1"/>
</dbReference>